<protein>
    <submittedName>
        <fullName evidence="1">Uncharacterized protein</fullName>
    </submittedName>
</protein>
<sequence length="173" mass="20064">MSLLYPTRTDATRETLFPKFPNDVKQWSPDDVKYFLESRMSGSDYNQTDIDKIRAKNLTGRAFLRLNEMKLMFKPGPFELEFSPAEGIMELVEKLKEKLEKTPPASVEVVTTTEFNSLVTTTEFNSFSEKVSVEFEKMSVELEKNRKDIDKVSADFKKIRKDSQPQQTRYPQG</sequence>
<gene>
    <name evidence="1" type="ORF">Glove_26g322</name>
</gene>
<keyword evidence="2" id="KW-1185">Reference proteome</keyword>
<proteinExistence type="predicted"/>
<evidence type="ECO:0000313" key="1">
    <source>
        <dbReference type="EMBL" id="RHZ88174.1"/>
    </source>
</evidence>
<dbReference type="EMBL" id="PQFF01000024">
    <property type="protein sequence ID" value="RHZ88174.1"/>
    <property type="molecule type" value="Genomic_DNA"/>
</dbReference>
<accession>A0A397JSJ9</accession>
<dbReference type="AlphaFoldDB" id="A0A397JSJ9"/>
<dbReference type="Proteomes" id="UP000266861">
    <property type="component" value="Unassembled WGS sequence"/>
</dbReference>
<comment type="caution">
    <text evidence="1">The sequence shown here is derived from an EMBL/GenBank/DDBJ whole genome shotgun (WGS) entry which is preliminary data.</text>
</comment>
<dbReference type="Gene3D" id="1.10.150.50">
    <property type="entry name" value="Transcription Factor, Ets-1"/>
    <property type="match status" value="1"/>
</dbReference>
<organism evidence="1 2">
    <name type="scientific">Diversispora epigaea</name>
    <dbReference type="NCBI Taxonomy" id="1348612"/>
    <lineage>
        <taxon>Eukaryota</taxon>
        <taxon>Fungi</taxon>
        <taxon>Fungi incertae sedis</taxon>
        <taxon>Mucoromycota</taxon>
        <taxon>Glomeromycotina</taxon>
        <taxon>Glomeromycetes</taxon>
        <taxon>Diversisporales</taxon>
        <taxon>Diversisporaceae</taxon>
        <taxon>Diversispora</taxon>
    </lineage>
</organism>
<reference evidence="1 2" key="1">
    <citation type="submission" date="2018-08" db="EMBL/GenBank/DDBJ databases">
        <title>Genome and evolution of the arbuscular mycorrhizal fungus Diversispora epigaea (formerly Glomus versiforme) and its bacterial endosymbionts.</title>
        <authorList>
            <person name="Sun X."/>
            <person name="Fei Z."/>
            <person name="Harrison M."/>
        </authorList>
    </citation>
    <scope>NUCLEOTIDE SEQUENCE [LARGE SCALE GENOMIC DNA]</scope>
    <source>
        <strain evidence="1 2">IT104</strain>
    </source>
</reference>
<dbReference type="InterPro" id="IPR013761">
    <property type="entry name" value="SAM/pointed_sf"/>
</dbReference>
<evidence type="ECO:0000313" key="2">
    <source>
        <dbReference type="Proteomes" id="UP000266861"/>
    </source>
</evidence>
<dbReference type="SUPFAM" id="SSF47769">
    <property type="entry name" value="SAM/Pointed domain"/>
    <property type="match status" value="1"/>
</dbReference>
<name>A0A397JSJ9_9GLOM</name>
<dbReference type="OrthoDB" id="2390206at2759"/>